<dbReference type="AlphaFoldDB" id="A0A1E2V896"/>
<evidence type="ECO:0000313" key="1">
    <source>
        <dbReference type="EMBL" id="ODC03239.1"/>
    </source>
</evidence>
<accession>A0A1E2V896</accession>
<dbReference type="STRING" id="197479.BFW38_06470"/>
<comment type="caution">
    <text evidence="1">The sequence shown here is derived from an EMBL/GenBank/DDBJ whole genome shotgun (WGS) entry which is preliminary data.</text>
</comment>
<dbReference type="OrthoDB" id="6397421at2"/>
<dbReference type="Proteomes" id="UP000094291">
    <property type="component" value="Unassembled WGS sequence"/>
</dbReference>
<reference evidence="1 2" key="1">
    <citation type="submission" date="2016-08" db="EMBL/GenBank/DDBJ databases">
        <authorList>
            <person name="Seilhamer J.J."/>
        </authorList>
    </citation>
    <scope>NUCLEOTIDE SEQUENCE [LARGE SCALE GENOMIC DNA]</scope>
    <source>
        <strain evidence="1 2">PH27A</strain>
    </source>
</reference>
<gene>
    <name evidence="1" type="ORF">BFW38_06470</name>
</gene>
<protein>
    <submittedName>
        <fullName evidence="1">Uncharacterized protein</fullName>
    </submittedName>
</protein>
<evidence type="ECO:0000313" key="2">
    <source>
        <dbReference type="Proteomes" id="UP000094291"/>
    </source>
</evidence>
<sequence length="451" mass="50259">MMSDAQFDAWLSRPNAKRVVLAELSHSQGVEYVANRPYISHADDEAPHRVYDDVLQGAIEINQRIDSKLELGALELVDDGSIAHWVDYRWRGYDVLIKLGAPEWRLDDFRVVARQINDGVINARQGKIQLGLYDVTASLAHEIQRPELPSGQLVPLILGQVVCAPATRVSTAELRYRVSWLPVTHMVVRDGNGPELSHAEQYDEGSFVADAYSPRSLMCDVIEPHDTPGKIVHWVAAHYGLSVAPHDLPDYICGLRYDGPVTGAQILDDVCQAIGGHWQIDIMGRLRVTVFELPDAANATQFDDDDVEQGQIALVETQEPLRSLTLQYARNYNPITEIAGSVDAVTASRLRDEFRSLADSRTLPEYPLAPDDTIETALQIEQDVASELGRRMALRAQRHDVWELKLVTAGLSDILGQSISVQCRGINGQCGRVISMRSSLLRERTTLEVWI</sequence>
<dbReference type="EMBL" id="MDTQ01000001">
    <property type="protein sequence ID" value="ODC03239.1"/>
    <property type="molecule type" value="Genomic_DNA"/>
</dbReference>
<dbReference type="RefSeq" id="WP_068997655.1">
    <property type="nucleotide sequence ID" value="NZ_MDTQ01000001.1"/>
</dbReference>
<organism evidence="1 2">
    <name type="scientific">Terasakiispira papahanaumokuakeensis</name>
    <dbReference type="NCBI Taxonomy" id="197479"/>
    <lineage>
        <taxon>Bacteria</taxon>
        <taxon>Pseudomonadati</taxon>
        <taxon>Pseudomonadota</taxon>
        <taxon>Gammaproteobacteria</taxon>
        <taxon>Oceanospirillales</taxon>
        <taxon>Terasakiispira</taxon>
    </lineage>
</organism>
<keyword evidence="2" id="KW-1185">Reference proteome</keyword>
<name>A0A1E2V896_9GAMM</name>
<proteinExistence type="predicted"/>